<accession>V7C7H1</accession>
<evidence type="ECO:0000313" key="2">
    <source>
        <dbReference type="EMBL" id="ESW24861.1"/>
    </source>
</evidence>
<feature type="region of interest" description="Disordered" evidence="1">
    <location>
        <begin position="352"/>
        <end position="378"/>
    </location>
</feature>
<dbReference type="Proteomes" id="UP000000226">
    <property type="component" value="Chromosome 4"/>
</dbReference>
<feature type="compositionally biased region" description="Polar residues" evidence="1">
    <location>
        <begin position="365"/>
        <end position="377"/>
    </location>
</feature>
<dbReference type="OrthoDB" id="1434362at2759"/>
<keyword evidence="3" id="KW-1185">Reference proteome</keyword>
<organism evidence="2 3">
    <name type="scientific">Phaseolus vulgaris</name>
    <name type="common">Kidney bean</name>
    <name type="synonym">French bean</name>
    <dbReference type="NCBI Taxonomy" id="3885"/>
    <lineage>
        <taxon>Eukaryota</taxon>
        <taxon>Viridiplantae</taxon>
        <taxon>Streptophyta</taxon>
        <taxon>Embryophyta</taxon>
        <taxon>Tracheophyta</taxon>
        <taxon>Spermatophyta</taxon>
        <taxon>Magnoliopsida</taxon>
        <taxon>eudicotyledons</taxon>
        <taxon>Gunneridae</taxon>
        <taxon>Pentapetalae</taxon>
        <taxon>rosids</taxon>
        <taxon>fabids</taxon>
        <taxon>Fabales</taxon>
        <taxon>Fabaceae</taxon>
        <taxon>Papilionoideae</taxon>
        <taxon>50 kb inversion clade</taxon>
        <taxon>NPAAA clade</taxon>
        <taxon>indigoferoid/millettioid clade</taxon>
        <taxon>Phaseoleae</taxon>
        <taxon>Phaseolus</taxon>
    </lineage>
</organism>
<dbReference type="Gramene" id="ESW24861">
    <property type="protein sequence ID" value="ESW24861"/>
    <property type="gene ID" value="PHAVU_004G166900g"/>
</dbReference>
<feature type="region of interest" description="Disordered" evidence="1">
    <location>
        <begin position="16"/>
        <end position="43"/>
    </location>
</feature>
<proteinExistence type="predicted"/>
<evidence type="ECO:0000256" key="1">
    <source>
        <dbReference type="SAM" id="MobiDB-lite"/>
    </source>
</evidence>
<dbReference type="OMA" id="IEMANTP"/>
<sequence>MCPHCHHKRRGKMFWQSDSEDSDSVSIPVPRATPKNARGVSNGGRFQGNGNEITCTTKFFVFTFIRIIQKIYSGGPVAPADTSRKCFIEMANTPTSGLRLLGIGNYSNTIKLGNAATISVKTAVNENIFSRKETWELSYLANRITSTLFIDKTTTKKISDEEKISISIRDFLPKGNLHYSTRAEAGFPPSIESFFITVEKDEAGFLKLFSSHYSGTDEDFRSRRSRERNTTGTTCDAYGSGTRIGLLVMERKKRSNEERPYMLTVAHYYVNNVSGGGYSGASDGVDLGFSVVVKIGVHNGVLGFSVDGPVEHPTYALLYMIEQVSRTGMWKLSACPHCKNIQWQQQQRRWLSESEDSDAIPPTPSSHGTQRNVTNKGEFNGDANGGIIQAKYVNFNKYSRTIL</sequence>
<dbReference type="EMBL" id="CM002291">
    <property type="protein sequence ID" value="ESW24861.1"/>
    <property type="molecule type" value="Genomic_DNA"/>
</dbReference>
<evidence type="ECO:0000313" key="3">
    <source>
        <dbReference type="Proteomes" id="UP000000226"/>
    </source>
</evidence>
<protein>
    <submittedName>
        <fullName evidence="2">Uncharacterized protein</fullName>
    </submittedName>
</protein>
<reference evidence="3" key="1">
    <citation type="journal article" date="2014" name="Nat. Genet.">
        <title>A reference genome for common bean and genome-wide analysis of dual domestications.</title>
        <authorList>
            <person name="Schmutz J."/>
            <person name="McClean P.E."/>
            <person name="Mamidi S."/>
            <person name="Wu G.A."/>
            <person name="Cannon S.B."/>
            <person name="Grimwood J."/>
            <person name="Jenkins J."/>
            <person name="Shu S."/>
            <person name="Song Q."/>
            <person name="Chavarro C."/>
            <person name="Torres-Torres M."/>
            <person name="Geffroy V."/>
            <person name="Moghaddam S.M."/>
            <person name="Gao D."/>
            <person name="Abernathy B."/>
            <person name="Barry K."/>
            <person name="Blair M."/>
            <person name="Brick M.A."/>
            <person name="Chovatia M."/>
            <person name="Gepts P."/>
            <person name="Goodstein D.M."/>
            <person name="Gonzales M."/>
            <person name="Hellsten U."/>
            <person name="Hyten D.L."/>
            <person name="Jia G."/>
            <person name="Kelly J.D."/>
            <person name="Kudrna D."/>
            <person name="Lee R."/>
            <person name="Richard M.M."/>
            <person name="Miklas P.N."/>
            <person name="Osorno J.M."/>
            <person name="Rodrigues J."/>
            <person name="Thareau V."/>
            <person name="Urrea C.A."/>
            <person name="Wang M."/>
            <person name="Yu Y."/>
            <person name="Zhang M."/>
            <person name="Wing R.A."/>
            <person name="Cregan P.B."/>
            <person name="Rokhsar D.S."/>
            <person name="Jackson S.A."/>
        </authorList>
    </citation>
    <scope>NUCLEOTIDE SEQUENCE [LARGE SCALE GENOMIC DNA]</scope>
    <source>
        <strain evidence="3">cv. G19833</strain>
    </source>
</reference>
<gene>
    <name evidence="2" type="ORF">PHAVU_004G166900g</name>
</gene>
<dbReference type="AlphaFoldDB" id="V7C7H1"/>
<name>V7C7H1_PHAVU</name>